<dbReference type="CDD" id="cd02662">
    <property type="entry name" value="Peptidase_C19F"/>
    <property type="match status" value="1"/>
</dbReference>
<keyword evidence="2" id="KW-0812">Transmembrane</keyword>
<dbReference type="EMBL" id="LT598465">
    <property type="protein sequence ID" value="SCU91760.1"/>
    <property type="molecule type" value="Genomic_DNA"/>
</dbReference>
<feature type="compositionally biased region" description="Low complexity" evidence="1">
    <location>
        <begin position="638"/>
        <end position="650"/>
    </location>
</feature>
<feature type="domain" description="USP" evidence="3">
    <location>
        <begin position="88"/>
        <end position="591"/>
    </location>
</feature>
<feature type="region of interest" description="Disordered" evidence="1">
    <location>
        <begin position="567"/>
        <end position="603"/>
    </location>
</feature>
<gene>
    <name evidence="4" type="ORF">LAMI_0E07140G</name>
</gene>
<protein>
    <submittedName>
        <fullName evidence="4">LAMI_0E07140g1_1</fullName>
    </submittedName>
</protein>
<feature type="compositionally biased region" description="Basic and acidic residues" evidence="1">
    <location>
        <begin position="156"/>
        <end position="168"/>
    </location>
</feature>
<name>A0A1G4JMI7_9SACH</name>
<evidence type="ECO:0000256" key="1">
    <source>
        <dbReference type="SAM" id="MobiDB-lite"/>
    </source>
</evidence>
<dbReference type="GO" id="GO:0005634">
    <property type="term" value="C:nucleus"/>
    <property type="evidence" value="ECO:0007669"/>
    <property type="project" value="TreeGrafter"/>
</dbReference>
<feature type="compositionally biased region" description="Low complexity" evidence="1">
    <location>
        <begin position="567"/>
        <end position="582"/>
    </location>
</feature>
<dbReference type="GO" id="GO:0005829">
    <property type="term" value="C:cytosol"/>
    <property type="evidence" value="ECO:0007669"/>
    <property type="project" value="TreeGrafter"/>
</dbReference>
<dbReference type="STRING" id="1230905.A0A1G4JMI7"/>
<feature type="transmembrane region" description="Helical" evidence="2">
    <location>
        <begin position="45"/>
        <end position="66"/>
    </location>
</feature>
<dbReference type="InterPro" id="IPR028889">
    <property type="entry name" value="USP"/>
</dbReference>
<dbReference type="PROSITE" id="PS00973">
    <property type="entry name" value="USP_2"/>
    <property type="match status" value="1"/>
</dbReference>
<accession>A0A1G4JMI7</accession>
<evidence type="ECO:0000256" key="2">
    <source>
        <dbReference type="SAM" id="Phobius"/>
    </source>
</evidence>
<dbReference type="InterPro" id="IPR001394">
    <property type="entry name" value="Peptidase_C19_UCH"/>
</dbReference>
<organism evidence="4 5">
    <name type="scientific">Lachancea mirantina</name>
    <dbReference type="NCBI Taxonomy" id="1230905"/>
    <lineage>
        <taxon>Eukaryota</taxon>
        <taxon>Fungi</taxon>
        <taxon>Dikarya</taxon>
        <taxon>Ascomycota</taxon>
        <taxon>Saccharomycotina</taxon>
        <taxon>Saccharomycetes</taxon>
        <taxon>Saccharomycetales</taxon>
        <taxon>Saccharomycetaceae</taxon>
        <taxon>Lachancea</taxon>
    </lineage>
</organism>
<dbReference type="GO" id="GO:0016579">
    <property type="term" value="P:protein deubiquitination"/>
    <property type="evidence" value="ECO:0007669"/>
    <property type="project" value="InterPro"/>
</dbReference>
<proteinExistence type="predicted"/>
<evidence type="ECO:0000313" key="4">
    <source>
        <dbReference type="EMBL" id="SCU91760.1"/>
    </source>
</evidence>
<dbReference type="PANTHER" id="PTHR24006">
    <property type="entry name" value="UBIQUITIN CARBOXYL-TERMINAL HYDROLASE"/>
    <property type="match status" value="1"/>
</dbReference>
<dbReference type="GO" id="GO:0004843">
    <property type="term" value="F:cysteine-type deubiquitinase activity"/>
    <property type="evidence" value="ECO:0007669"/>
    <property type="project" value="InterPro"/>
</dbReference>
<dbReference type="Proteomes" id="UP000191024">
    <property type="component" value="Chromosome E"/>
</dbReference>
<dbReference type="OrthoDB" id="2248014at2759"/>
<dbReference type="InterPro" id="IPR018200">
    <property type="entry name" value="USP_CS"/>
</dbReference>
<dbReference type="AlphaFoldDB" id="A0A1G4JMI7"/>
<feature type="region of interest" description="Disordered" evidence="1">
    <location>
        <begin position="135"/>
        <end position="172"/>
    </location>
</feature>
<dbReference type="Gene3D" id="3.90.70.10">
    <property type="entry name" value="Cysteine proteinases"/>
    <property type="match status" value="2"/>
</dbReference>
<keyword evidence="2" id="KW-1133">Transmembrane helix</keyword>
<keyword evidence="2" id="KW-0472">Membrane</keyword>
<evidence type="ECO:0000313" key="5">
    <source>
        <dbReference type="Proteomes" id="UP000191024"/>
    </source>
</evidence>
<sequence length="757" mass="84071">MKTNLSQPLRSLEWMYLGLSRSLIQYNNGNGDYLQTLIDRCGKRISFWGVFAFGVVSFYVLLPSLVPLGINNRNDMFSGSKRNDKFTTGLINNRNDCFANSSVQALAGLPKLTLYLNDFLKQIQFLRTLLEQNDTRNGDAIDGDETPAGAETPESNDEHENATPDGTEHYGVQPHLVRPSLQALAKESGDASFSSTATITVLSQAGHHEEVRSGQQEEGPAISQASSDDIPEVPTHEGLSQILYQLQQLVSSNTYISVWPFLHVLELIFDAKISTGQNDAHELTQVILETLEKENVRVRKFIKDQSLNVIVPDFPIRGSLADHLICLQCQDSSKVNTHPFTMYPIVVPQEMTANLAEMIAENQTETIEGYSCLCCKIKAIVANERQRNYQGNTDEENNIVKTLERVIPEVFINDDLSENLMQYINDYNKDGCDSSAIKSRIVKKTVVVDSPELLILHLSRSVFNGMSYTRNSCNVLFDEILTTHEQTIKDNRSVGMTTVKYKLKSVIKHQGTHSQGHYECYRHKPDILKDALSGQIVNRSPIIDFGMDSNRAAAFAWKESANSAMSDASSISSQESENSTSNPFRTVFPESDNKTPLNSAVVDGDDYVIGSTDSLPSNEPSRKPSKLKRFAGFLSRRSSVASNNDNSSSATGSEPTKKPARSRVNSIASLHMARSESQDSSVGVSSSGLDLTEYSASEDDAGGSNIKRKLKKIKSVIKFPYWKISDAIVKEAKSSDVLSDTKYVYMLYYERVDEENA</sequence>
<dbReference type="SUPFAM" id="SSF54001">
    <property type="entry name" value="Cysteine proteinases"/>
    <property type="match status" value="1"/>
</dbReference>
<dbReference type="InterPro" id="IPR050164">
    <property type="entry name" value="Peptidase_C19"/>
</dbReference>
<feature type="region of interest" description="Disordered" evidence="1">
    <location>
        <begin position="205"/>
        <end position="234"/>
    </location>
</feature>
<keyword evidence="5" id="KW-1185">Reference proteome</keyword>
<feature type="region of interest" description="Disordered" evidence="1">
    <location>
        <begin position="638"/>
        <end position="663"/>
    </location>
</feature>
<evidence type="ECO:0000259" key="3">
    <source>
        <dbReference type="PROSITE" id="PS50235"/>
    </source>
</evidence>
<dbReference type="PROSITE" id="PS50235">
    <property type="entry name" value="USP_3"/>
    <property type="match status" value="1"/>
</dbReference>
<dbReference type="PANTHER" id="PTHR24006:SF827">
    <property type="entry name" value="UBIQUITIN CARBOXYL-TERMINAL HYDROLASE 34"/>
    <property type="match status" value="1"/>
</dbReference>
<dbReference type="Pfam" id="PF00443">
    <property type="entry name" value="UCH"/>
    <property type="match status" value="1"/>
</dbReference>
<reference evidence="4 5" key="1">
    <citation type="submission" date="2016-03" db="EMBL/GenBank/DDBJ databases">
        <authorList>
            <person name="Devillers H."/>
        </authorList>
    </citation>
    <scope>NUCLEOTIDE SEQUENCE [LARGE SCALE GENOMIC DNA]</scope>
    <source>
        <strain evidence="4">CBS 11717</strain>
    </source>
</reference>
<dbReference type="InterPro" id="IPR038765">
    <property type="entry name" value="Papain-like_cys_pep_sf"/>
</dbReference>